<comment type="caution">
    <text evidence="1">The sequence shown here is derived from an EMBL/GenBank/DDBJ whole genome shotgun (WGS) entry which is preliminary data.</text>
</comment>
<name>A0A834PFE7_VESPE</name>
<organism evidence="1 2">
    <name type="scientific">Vespula pensylvanica</name>
    <name type="common">Western yellow jacket</name>
    <name type="synonym">Wasp</name>
    <dbReference type="NCBI Taxonomy" id="30213"/>
    <lineage>
        <taxon>Eukaryota</taxon>
        <taxon>Metazoa</taxon>
        <taxon>Ecdysozoa</taxon>
        <taxon>Arthropoda</taxon>
        <taxon>Hexapoda</taxon>
        <taxon>Insecta</taxon>
        <taxon>Pterygota</taxon>
        <taxon>Neoptera</taxon>
        <taxon>Endopterygota</taxon>
        <taxon>Hymenoptera</taxon>
        <taxon>Apocrita</taxon>
        <taxon>Aculeata</taxon>
        <taxon>Vespoidea</taxon>
        <taxon>Vespidae</taxon>
        <taxon>Vespinae</taxon>
        <taxon>Vespula</taxon>
    </lineage>
</organism>
<dbReference type="EMBL" id="JACSDY010000001">
    <property type="protein sequence ID" value="KAF7438655.1"/>
    <property type="molecule type" value="Genomic_DNA"/>
</dbReference>
<dbReference type="Proteomes" id="UP000600918">
    <property type="component" value="Unassembled WGS sequence"/>
</dbReference>
<gene>
    <name evidence="1" type="ORF">H0235_001046</name>
</gene>
<evidence type="ECO:0000313" key="2">
    <source>
        <dbReference type="Proteomes" id="UP000600918"/>
    </source>
</evidence>
<sequence>MAQLITTTRHQFGMGIEYRKEWNERDTNSPFGPLQDEEQFWSRTSAGLGSASEELHSRTSTFTNALVMLYIGRSYVHA</sequence>
<reference evidence="1" key="1">
    <citation type="journal article" date="2020" name="G3 (Bethesda)">
        <title>High-Quality Assemblies for Three Invasive Social Wasps from the &lt;i&gt;Vespula&lt;/i&gt; Genus.</title>
        <authorList>
            <person name="Harrop T.W.R."/>
            <person name="Guhlin J."/>
            <person name="McLaughlin G.M."/>
            <person name="Permina E."/>
            <person name="Stockwell P."/>
            <person name="Gilligan J."/>
            <person name="Le Lec M.F."/>
            <person name="Gruber M.A.M."/>
            <person name="Quinn O."/>
            <person name="Lovegrove M."/>
            <person name="Duncan E.J."/>
            <person name="Remnant E.J."/>
            <person name="Van Eeckhoven J."/>
            <person name="Graham B."/>
            <person name="Knapp R.A."/>
            <person name="Langford K.W."/>
            <person name="Kronenberg Z."/>
            <person name="Press M.O."/>
            <person name="Eacker S.M."/>
            <person name="Wilson-Rankin E.E."/>
            <person name="Purcell J."/>
            <person name="Lester P.J."/>
            <person name="Dearden P.K."/>
        </authorList>
    </citation>
    <scope>NUCLEOTIDE SEQUENCE</scope>
    <source>
        <strain evidence="1">Volc-1</strain>
    </source>
</reference>
<accession>A0A834PFE7</accession>
<evidence type="ECO:0000313" key="1">
    <source>
        <dbReference type="EMBL" id="KAF7438655.1"/>
    </source>
</evidence>
<protein>
    <submittedName>
        <fullName evidence="1">Uncharacterized protein</fullName>
    </submittedName>
</protein>
<dbReference type="AlphaFoldDB" id="A0A834PFE7"/>
<keyword evidence="2" id="KW-1185">Reference proteome</keyword>
<proteinExistence type="predicted"/>